<keyword evidence="6 8" id="KW-1133">Transmembrane helix</keyword>
<feature type="transmembrane region" description="Helical" evidence="8">
    <location>
        <begin position="380"/>
        <end position="397"/>
    </location>
</feature>
<dbReference type="EMBL" id="BAABRO010000003">
    <property type="protein sequence ID" value="GAA5506363.1"/>
    <property type="molecule type" value="Genomic_DNA"/>
</dbReference>
<dbReference type="RefSeq" id="WP_345683315.1">
    <property type="nucleotide sequence ID" value="NZ_BAABRO010000003.1"/>
</dbReference>
<comment type="subcellular location">
    <subcellularLocation>
        <location evidence="1 8">Cell membrane</location>
        <topology evidence="1 8">Multi-pass membrane protein</topology>
    </subcellularLocation>
</comment>
<evidence type="ECO:0000256" key="2">
    <source>
        <dbReference type="ARBA" id="ARBA00009261"/>
    </source>
</evidence>
<feature type="transmembrane region" description="Helical" evidence="8">
    <location>
        <begin position="276"/>
        <end position="296"/>
    </location>
</feature>
<feature type="transmembrane region" description="Helical" evidence="8">
    <location>
        <begin position="435"/>
        <end position="455"/>
    </location>
</feature>
<evidence type="ECO:0000313" key="11">
    <source>
        <dbReference type="Proteomes" id="UP001416858"/>
    </source>
</evidence>
<dbReference type="PROSITE" id="PS51257">
    <property type="entry name" value="PROKAR_LIPOPROTEIN"/>
    <property type="match status" value="1"/>
</dbReference>
<organism evidence="10 11">
    <name type="scientific">Novipirellula caenicola</name>
    <dbReference type="NCBI Taxonomy" id="1536901"/>
    <lineage>
        <taxon>Bacteria</taxon>
        <taxon>Pseudomonadati</taxon>
        <taxon>Planctomycetota</taxon>
        <taxon>Planctomycetia</taxon>
        <taxon>Pirellulales</taxon>
        <taxon>Pirellulaceae</taxon>
        <taxon>Novipirellula</taxon>
    </lineage>
</organism>
<feature type="region of interest" description="Disordered" evidence="9">
    <location>
        <begin position="49"/>
        <end position="102"/>
    </location>
</feature>
<feature type="compositionally biased region" description="Acidic residues" evidence="9">
    <location>
        <begin position="93"/>
        <end position="102"/>
    </location>
</feature>
<evidence type="ECO:0008006" key="12">
    <source>
        <dbReference type="Google" id="ProtNLM"/>
    </source>
</evidence>
<dbReference type="NCBIfam" id="TIGR00835">
    <property type="entry name" value="agcS"/>
    <property type="match status" value="1"/>
</dbReference>
<protein>
    <recommendedName>
        <fullName evidence="12">Amino-acid carrier protein AlsT</fullName>
    </recommendedName>
</protein>
<feature type="compositionally biased region" description="Acidic residues" evidence="9">
    <location>
        <begin position="65"/>
        <end position="84"/>
    </location>
</feature>
<evidence type="ECO:0000256" key="3">
    <source>
        <dbReference type="ARBA" id="ARBA00022448"/>
    </source>
</evidence>
<keyword evidence="3 8" id="KW-0813">Transport</keyword>
<feature type="transmembrane region" description="Helical" evidence="8">
    <location>
        <begin position="316"/>
        <end position="335"/>
    </location>
</feature>
<evidence type="ECO:0000256" key="7">
    <source>
        <dbReference type="ARBA" id="ARBA00023136"/>
    </source>
</evidence>
<evidence type="ECO:0000256" key="1">
    <source>
        <dbReference type="ARBA" id="ARBA00004651"/>
    </source>
</evidence>
<comment type="similarity">
    <text evidence="2 8">Belongs to the alanine or glycine:cation symporter (AGCS) (TC 2.A.25) family.</text>
</comment>
<reference evidence="10 11" key="1">
    <citation type="submission" date="2024-02" db="EMBL/GenBank/DDBJ databases">
        <title>Rhodopirellula caenicola NBRC 110016.</title>
        <authorList>
            <person name="Ichikawa N."/>
            <person name="Katano-Makiyama Y."/>
            <person name="Hidaka K."/>
        </authorList>
    </citation>
    <scope>NUCLEOTIDE SEQUENCE [LARGE SCALE GENOMIC DNA]</scope>
    <source>
        <strain evidence="10 11">NBRC 110016</strain>
    </source>
</reference>
<evidence type="ECO:0000256" key="6">
    <source>
        <dbReference type="ARBA" id="ARBA00022989"/>
    </source>
</evidence>
<dbReference type="PANTHER" id="PTHR30330:SF3">
    <property type="entry name" value="TRANSCRIPTIONAL REGULATOR, LRP FAMILY"/>
    <property type="match status" value="1"/>
</dbReference>
<evidence type="ECO:0000256" key="5">
    <source>
        <dbReference type="ARBA" id="ARBA00022692"/>
    </source>
</evidence>
<keyword evidence="4 8" id="KW-1003">Cell membrane</keyword>
<evidence type="ECO:0000256" key="9">
    <source>
        <dbReference type="SAM" id="MobiDB-lite"/>
    </source>
</evidence>
<dbReference type="Proteomes" id="UP001416858">
    <property type="component" value="Unassembled WGS sequence"/>
</dbReference>
<sequence>MPKTTLALLSTPFARSVRLLPLLACIAVALSVLSCPYAAMGQDSTTAQQQTLADTAAENSAGEDNASEDTDSENEVTEDNDAEPTEAATQSEVAEEPSTDADELTWMQKIDATFGKYVVANAAYVIFYDFGTKDRFGVSIPFVVVWLLCGGIFLTLRMGFINLRAFRHAIDLTRGIYDTPNEPGEVTHFQALAAALSATVGLGNIAGVAIAIGTGGPGATVWIILVGFLGMTAKFTECTLGQLYRVTDDDGHVLGGPMRYLRYGLKDIGFPRLGRVLAVVFALLCIGASFGGGNAFQVGQSLEAIRGDVAILQSYPWVYGLIMAVAVGVVIIGGIRSIAAVAGRIVPFMCVAYVIAALYILGTNASEVPAAAVKIVTEAFSLKAGWGAFLGILVIGIKRAVFSNEAGVGSAAIAHSAAKTDEPISEGIVALLEPFIDTVVVCTITALVVVVTGVYEMPEMEEVIANNEGARLTLEAFVVGGHDWFRYVLFAAVVMFAYSTCISWSYYGERSWVQLFGVRSSIIYKCLFLSFTVLGSIITRGNILDFSDLMILGMSFPNLLGVFLLSGVVKRQLDSYWKKYQNGEFPRMK</sequence>
<proteinExistence type="inferred from homology"/>
<dbReference type="InterPro" id="IPR001463">
    <property type="entry name" value="Na/Ala_symport"/>
</dbReference>
<dbReference type="PRINTS" id="PR00175">
    <property type="entry name" value="NAALASMPORT"/>
</dbReference>
<evidence type="ECO:0000256" key="8">
    <source>
        <dbReference type="RuleBase" id="RU363064"/>
    </source>
</evidence>
<comment type="caution">
    <text evidence="10">The sequence shown here is derived from an EMBL/GenBank/DDBJ whole genome shotgun (WGS) entry which is preliminary data.</text>
</comment>
<gene>
    <name evidence="10" type="ORF">Rcae01_01815</name>
</gene>
<keyword evidence="5 8" id="KW-0812">Transmembrane</keyword>
<keyword evidence="8" id="KW-0769">Symport</keyword>
<accession>A0ABP9VSA2</accession>
<feature type="transmembrane region" description="Helical" evidence="8">
    <location>
        <begin position="522"/>
        <end position="543"/>
    </location>
</feature>
<feature type="transmembrane region" description="Helical" evidence="8">
    <location>
        <begin position="342"/>
        <end position="360"/>
    </location>
</feature>
<evidence type="ECO:0000313" key="10">
    <source>
        <dbReference type="EMBL" id="GAA5506363.1"/>
    </source>
</evidence>
<keyword evidence="11" id="KW-1185">Reference proteome</keyword>
<name>A0ABP9VSA2_9BACT</name>
<dbReference type="Pfam" id="PF01235">
    <property type="entry name" value="Na_Ala_symp"/>
    <property type="match status" value="1"/>
</dbReference>
<dbReference type="PANTHER" id="PTHR30330">
    <property type="entry name" value="AGSS FAMILY TRANSPORTER, SODIUM-ALANINE"/>
    <property type="match status" value="1"/>
</dbReference>
<keyword evidence="7 8" id="KW-0472">Membrane</keyword>
<feature type="transmembrane region" description="Helical" evidence="8">
    <location>
        <begin position="136"/>
        <end position="156"/>
    </location>
</feature>
<feature type="transmembrane region" description="Helical" evidence="8">
    <location>
        <begin position="484"/>
        <end position="507"/>
    </location>
</feature>
<feature type="transmembrane region" description="Helical" evidence="8">
    <location>
        <begin position="549"/>
        <end position="569"/>
    </location>
</feature>
<evidence type="ECO:0000256" key="4">
    <source>
        <dbReference type="ARBA" id="ARBA00022475"/>
    </source>
</evidence>